<protein>
    <submittedName>
        <fullName evidence="2">Uncharacterized protein</fullName>
    </submittedName>
</protein>
<feature type="region of interest" description="Disordered" evidence="1">
    <location>
        <begin position="1"/>
        <end position="174"/>
    </location>
</feature>
<evidence type="ECO:0000256" key="1">
    <source>
        <dbReference type="SAM" id="MobiDB-lite"/>
    </source>
</evidence>
<organism evidence="2 3">
    <name type="scientific">Oryza sativa subsp. indica</name>
    <name type="common">Rice</name>
    <dbReference type="NCBI Taxonomy" id="39946"/>
    <lineage>
        <taxon>Eukaryota</taxon>
        <taxon>Viridiplantae</taxon>
        <taxon>Streptophyta</taxon>
        <taxon>Embryophyta</taxon>
        <taxon>Tracheophyta</taxon>
        <taxon>Spermatophyta</taxon>
        <taxon>Magnoliopsida</taxon>
        <taxon>Liliopsida</taxon>
        <taxon>Poales</taxon>
        <taxon>Poaceae</taxon>
        <taxon>BOP clade</taxon>
        <taxon>Oryzoideae</taxon>
        <taxon>Oryzeae</taxon>
        <taxon>Oryzinae</taxon>
        <taxon>Oryza</taxon>
        <taxon>Oryza sativa</taxon>
    </lineage>
</organism>
<feature type="compositionally biased region" description="Basic and acidic residues" evidence="1">
    <location>
        <begin position="84"/>
        <end position="99"/>
    </location>
</feature>
<gene>
    <name evidence="2" type="ORF">OsI_22064</name>
</gene>
<dbReference type="HOGENOM" id="CLU_1392226_0_0_1"/>
<dbReference type="Proteomes" id="UP000007015">
    <property type="component" value="Chromosome 6"/>
</dbReference>
<feature type="compositionally biased region" description="Gly residues" evidence="1">
    <location>
        <begin position="24"/>
        <end position="38"/>
    </location>
</feature>
<keyword evidence="3" id="KW-1185">Reference proteome</keyword>
<reference evidence="2 3" key="1">
    <citation type="journal article" date="2005" name="PLoS Biol.">
        <title>The genomes of Oryza sativa: a history of duplications.</title>
        <authorList>
            <person name="Yu J."/>
            <person name="Wang J."/>
            <person name="Lin W."/>
            <person name="Li S."/>
            <person name="Li H."/>
            <person name="Zhou J."/>
            <person name="Ni P."/>
            <person name="Dong W."/>
            <person name="Hu S."/>
            <person name="Zeng C."/>
            <person name="Zhang J."/>
            <person name="Zhang Y."/>
            <person name="Li R."/>
            <person name="Xu Z."/>
            <person name="Li S."/>
            <person name="Li X."/>
            <person name="Zheng H."/>
            <person name="Cong L."/>
            <person name="Lin L."/>
            <person name="Yin J."/>
            <person name="Geng J."/>
            <person name="Li G."/>
            <person name="Shi J."/>
            <person name="Liu J."/>
            <person name="Lv H."/>
            <person name="Li J."/>
            <person name="Wang J."/>
            <person name="Deng Y."/>
            <person name="Ran L."/>
            <person name="Shi X."/>
            <person name="Wang X."/>
            <person name="Wu Q."/>
            <person name="Li C."/>
            <person name="Ren X."/>
            <person name="Wang J."/>
            <person name="Wang X."/>
            <person name="Li D."/>
            <person name="Liu D."/>
            <person name="Zhang X."/>
            <person name="Ji Z."/>
            <person name="Zhao W."/>
            <person name="Sun Y."/>
            <person name="Zhang Z."/>
            <person name="Bao J."/>
            <person name="Han Y."/>
            <person name="Dong L."/>
            <person name="Ji J."/>
            <person name="Chen P."/>
            <person name="Wu S."/>
            <person name="Liu J."/>
            <person name="Xiao Y."/>
            <person name="Bu D."/>
            <person name="Tan J."/>
            <person name="Yang L."/>
            <person name="Ye C."/>
            <person name="Zhang J."/>
            <person name="Xu J."/>
            <person name="Zhou Y."/>
            <person name="Yu Y."/>
            <person name="Zhang B."/>
            <person name="Zhuang S."/>
            <person name="Wei H."/>
            <person name="Liu B."/>
            <person name="Lei M."/>
            <person name="Yu H."/>
            <person name="Li Y."/>
            <person name="Xu H."/>
            <person name="Wei S."/>
            <person name="He X."/>
            <person name="Fang L."/>
            <person name="Zhang Z."/>
            <person name="Zhang Y."/>
            <person name="Huang X."/>
            <person name="Su Z."/>
            <person name="Tong W."/>
            <person name="Li J."/>
            <person name="Tong Z."/>
            <person name="Li S."/>
            <person name="Ye J."/>
            <person name="Wang L."/>
            <person name="Fang L."/>
            <person name="Lei T."/>
            <person name="Chen C."/>
            <person name="Chen H."/>
            <person name="Xu Z."/>
            <person name="Li H."/>
            <person name="Huang H."/>
            <person name="Zhang F."/>
            <person name="Xu H."/>
            <person name="Li N."/>
            <person name="Zhao C."/>
            <person name="Li S."/>
            <person name="Dong L."/>
            <person name="Huang Y."/>
            <person name="Li L."/>
            <person name="Xi Y."/>
            <person name="Qi Q."/>
            <person name="Li W."/>
            <person name="Zhang B."/>
            <person name="Hu W."/>
            <person name="Zhang Y."/>
            <person name="Tian X."/>
            <person name="Jiao Y."/>
            <person name="Liang X."/>
            <person name="Jin J."/>
            <person name="Gao L."/>
            <person name="Zheng W."/>
            <person name="Hao B."/>
            <person name="Liu S."/>
            <person name="Wang W."/>
            <person name="Yuan L."/>
            <person name="Cao M."/>
            <person name="McDermott J."/>
            <person name="Samudrala R."/>
            <person name="Wang J."/>
            <person name="Wong G.K."/>
            <person name="Yang H."/>
        </authorList>
    </citation>
    <scope>NUCLEOTIDE SEQUENCE [LARGE SCALE GENOMIC DNA]</scope>
    <source>
        <strain evidence="3">cv. 93-11</strain>
    </source>
</reference>
<feature type="compositionally biased region" description="Acidic residues" evidence="1">
    <location>
        <begin position="39"/>
        <end position="52"/>
    </location>
</feature>
<feature type="compositionally biased region" description="Basic and acidic residues" evidence="1">
    <location>
        <begin position="53"/>
        <end position="65"/>
    </location>
</feature>
<evidence type="ECO:0000313" key="2">
    <source>
        <dbReference type="EMBL" id="EEC80190.1"/>
    </source>
</evidence>
<dbReference type="Gramene" id="BGIOSGA021711-TA">
    <property type="protein sequence ID" value="BGIOSGA021711-PA"/>
    <property type="gene ID" value="BGIOSGA021711"/>
</dbReference>
<evidence type="ECO:0000313" key="3">
    <source>
        <dbReference type="Proteomes" id="UP000007015"/>
    </source>
</evidence>
<name>B8B3R7_ORYSI</name>
<dbReference type="AlphaFoldDB" id="B8B3R7"/>
<feature type="compositionally biased region" description="Acidic residues" evidence="1">
    <location>
        <begin position="100"/>
        <end position="111"/>
    </location>
</feature>
<accession>B8B3R7</accession>
<sequence length="196" mass="20011">MPELVAGGRVLHAGGRTGSRGASGSAGAGVAAGGVGGGGDDEDEAGGDDEGDGERHRNSHPREGIHGGSMRRSRRGGGASNDADVAREKHVPEDWRGDGAQDEDANGDVVDEAPAGEAEQDAEHLGAAHHGAAEGETIAIATSEAMAIKKSTHGKDQNKNSQEYQKRKQSPLKSLSSLSLSALLTLFTVTSRSGKK</sequence>
<proteinExistence type="predicted"/>
<dbReference type="EMBL" id="CM000131">
    <property type="protein sequence ID" value="EEC80190.1"/>
    <property type="molecule type" value="Genomic_DNA"/>
</dbReference>